<accession>A0A8I2ZU86</accession>
<reference evidence="2" key="1">
    <citation type="journal article" date="2021" name="Mol. Plant Pathol.">
        <title>A 20-kb lineage-specific genomic region tames virulence in pathogenic amphidiploid Verticillium longisporum.</title>
        <authorList>
            <person name="Harting R."/>
            <person name="Starke J."/>
            <person name="Kusch H."/>
            <person name="Poggeler S."/>
            <person name="Maurus I."/>
            <person name="Schluter R."/>
            <person name="Landesfeind M."/>
            <person name="Bulla I."/>
            <person name="Nowrousian M."/>
            <person name="de Jonge R."/>
            <person name="Stahlhut G."/>
            <person name="Hoff K.J."/>
            <person name="Asshauer K.P."/>
            <person name="Thurmer A."/>
            <person name="Stanke M."/>
            <person name="Daniel R."/>
            <person name="Morgenstern B."/>
            <person name="Thomma B.P.H.J."/>
            <person name="Kronstad J.W."/>
            <person name="Braus-Stromeyer S.A."/>
            <person name="Braus G.H."/>
        </authorList>
    </citation>
    <scope>NUCLEOTIDE SEQUENCE</scope>
    <source>
        <strain evidence="2">Vl32</strain>
    </source>
</reference>
<evidence type="ECO:0000313" key="3">
    <source>
        <dbReference type="Proteomes" id="UP000689129"/>
    </source>
</evidence>
<sequence length="145" mass="15738">MARPRSFFPAEVIGTRLAGAEGAILAAAGVRLTLVCLLRPVDSNCESHIGRVSTRTLNYIAAQRSTPISTPRSARPTIQSPVRGIIDGYKGGGRAEVSPLKTCPPKLHHKHPPFNRRRISQTPESKQMDRFTSLPAAVNKVSSCR</sequence>
<feature type="region of interest" description="Disordered" evidence="1">
    <location>
        <begin position="97"/>
        <end position="128"/>
    </location>
</feature>
<dbReference type="Proteomes" id="UP000689129">
    <property type="component" value="Unassembled WGS sequence"/>
</dbReference>
<evidence type="ECO:0000313" key="2">
    <source>
        <dbReference type="EMBL" id="KAG7137935.1"/>
    </source>
</evidence>
<feature type="compositionally biased region" description="Basic residues" evidence="1">
    <location>
        <begin position="106"/>
        <end position="119"/>
    </location>
</feature>
<dbReference type="AlphaFoldDB" id="A0A8I2ZU86"/>
<organism evidence="2 3">
    <name type="scientific">Verticillium longisporum</name>
    <name type="common">Verticillium dahliae var. longisporum</name>
    <dbReference type="NCBI Taxonomy" id="100787"/>
    <lineage>
        <taxon>Eukaryota</taxon>
        <taxon>Fungi</taxon>
        <taxon>Dikarya</taxon>
        <taxon>Ascomycota</taxon>
        <taxon>Pezizomycotina</taxon>
        <taxon>Sordariomycetes</taxon>
        <taxon>Hypocreomycetidae</taxon>
        <taxon>Glomerellales</taxon>
        <taxon>Plectosphaerellaceae</taxon>
        <taxon>Verticillium</taxon>
    </lineage>
</organism>
<dbReference type="EMBL" id="JAEMWZ010000080">
    <property type="protein sequence ID" value="KAG7137935.1"/>
    <property type="molecule type" value="Genomic_DNA"/>
</dbReference>
<comment type="caution">
    <text evidence="2">The sequence shown here is derived from an EMBL/GenBank/DDBJ whole genome shotgun (WGS) entry which is preliminary data.</text>
</comment>
<protein>
    <submittedName>
        <fullName evidence="2">Uncharacterized protein</fullName>
    </submittedName>
</protein>
<name>A0A8I2ZU86_VERLO</name>
<evidence type="ECO:0000256" key="1">
    <source>
        <dbReference type="SAM" id="MobiDB-lite"/>
    </source>
</evidence>
<proteinExistence type="predicted"/>
<gene>
    <name evidence="2" type="ORF">HYQ45_004789</name>
</gene>